<dbReference type="RefSeq" id="XP_004179704.1">
    <property type="nucleotide sequence ID" value="XM_004179656.1"/>
</dbReference>
<organism evidence="4 5">
    <name type="scientific">Henningerozyma blattae (strain ATCC 34711 / CBS 6284 / DSM 70876 / NBRC 10599 / NRRL Y-10934 / UCD 77-7)</name>
    <name type="common">Yeast</name>
    <name type="synonym">Tetrapisispora blattae</name>
    <dbReference type="NCBI Taxonomy" id="1071380"/>
    <lineage>
        <taxon>Eukaryota</taxon>
        <taxon>Fungi</taxon>
        <taxon>Dikarya</taxon>
        <taxon>Ascomycota</taxon>
        <taxon>Saccharomycotina</taxon>
        <taxon>Saccharomycetes</taxon>
        <taxon>Saccharomycetales</taxon>
        <taxon>Saccharomycetaceae</taxon>
        <taxon>Henningerozyma</taxon>
    </lineage>
</organism>
<keyword evidence="1" id="KW-0862">Zinc</keyword>
<evidence type="ECO:0000256" key="1">
    <source>
        <dbReference type="PROSITE-ProRule" id="PRU00047"/>
    </source>
</evidence>
<sequence length="274" mass="31366">MSSPVAVMPAEIKVPHDFTGERKDIIKLHSFLQSLEVQFVVKRVTNDYERICHLAANLYGPALDWFMTFSGNHDVSEMAFDAFKEAFKQAFQGKFDSYDVIQKLSSLTQKDKIEAYVSTFNRYRKLLPPRSLSNDVLINLFIKGLKPNTRKDLRLRTVSSFYEATQLAIRAEHCCYYPGISPLLDDNSTPTVDADGDVIMAISSTPRRVSSRSRYNTTSYHPRNSDDSWREKCRQLCSQNHLCFHCFSSGHVAAKCPKNSTRSARPRSHRSHRD</sequence>
<keyword evidence="1" id="KW-0479">Metal-binding</keyword>
<proteinExistence type="predicted"/>
<dbReference type="GO" id="GO:0008270">
    <property type="term" value="F:zinc ion binding"/>
    <property type="evidence" value="ECO:0007669"/>
    <property type="project" value="UniProtKB-KW"/>
</dbReference>
<evidence type="ECO:0000313" key="4">
    <source>
        <dbReference type="EMBL" id="CCH60185.1"/>
    </source>
</evidence>
<evidence type="ECO:0000313" key="5">
    <source>
        <dbReference type="Proteomes" id="UP000002866"/>
    </source>
</evidence>
<feature type="region of interest" description="Disordered" evidence="2">
    <location>
        <begin position="254"/>
        <end position="274"/>
    </location>
</feature>
<dbReference type="KEGG" id="tbl:TBLA_0C03840"/>
<gene>
    <name evidence="4" type="primary">TBLA0C03840</name>
    <name evidence="4" type="ORF">TBLA_0C03840</name>
</gene>
<dbReference type="eggNOG" id="KOG0017">
    <property type="taxonomic scope" value="Eukaryota"/>
</dbReference>
<evidence type="ECO:0000259" key="3">
    <source>
        <dbReference type="PROSITE" id="PS50158"/>
    </source>
</evidence>
<accession>I2H1D3</accession>
<evidence type="ECO:0000256" key="2">
    <source>
        <dbReference type="SAM" id="MobiDB-lite"/>
    </source>
</evidence>
<reference evidence="4 5" key="1">
    <citation type="journal article" date="2011" name="Proc. Natl. Acad. Sci. U.S.A.">
        <title>Evolutionary erosion of yeast sex chromosomes by mating-type switching accidents.</title>
        <authorList>
            <person name="Gordon J.L."/>
            <person name="Armisen D."/>
            <person name="Proux-Wera E."/>
            <person name="Oheigeartaigh S.S."/>
            <person name="Byrne K.P."/>
            <person name="Wolfe K.H."/>
        </authorList>
    </citation>
    <scope>NUCLEOTIDE SEQUENCE [LARGE SCALE GENOMIC DNA]</scope>
    <source>
        <strain evidence="5">ATCC 34711 / CBS 6284 / DSM 70876 / NBRC 10599 / NRRL Y-10934 / UCD 77-7</strain>
    </source>
</reference>
<dbReference type="GeneID" id="14495165"/>
<dbReference type="OrthoDB" id="5600552at2759"/>
<dbReference type="PROSITE" id="PS50158">
    <property type="entry name" value="ZF_CCHC"/>
    <property type="match status" value="1"/>
</dbReference>
<dbReference type="InterPro" id="IPR001878">
    <property type="entry name" value="Znf_CCHC"/>
</dbReference>
<feature type="domain" description="CCHC-type" evidence="3">
    <location>
        <begin position="243"/>
        <end position="258"/>
    </location>
</feature>
<dbReference type="InParanoid" id="I2H1D3"/>
<keyword evidence="5" id="KW-1185">Reference proteome</keyword>
<dbReference type="EMBL" id="HE806318">
    <property type="protein sequence ID" value="CCH60185.1"/>
    <property type="molecule type" value="Genomic_DNA"/>
</dbReference>
<feature type="compositionally biased region" description="Basic residues" evidence="2">
    <location>
        <begin position="264"/>
        <end position="274"/>
    </location>
</feature>
<dbReference type="Proteomes" id="UP000002866">
    <property type="component" value="Chromosome 3"/>
</dbReference>
<dbReference type="HOGENOM" id="CLU_1001764_0_0_1"/>
<dbReference type="AlphaFoldDB" id="I2H1D3"/>
<protein>
    <recommendedName>
        <fullName evidence="3">CCHC-type domain-containing protein</fullName>
    </recommendedName>
</protein>
<keyword evidence="1" id="KW-0863">Zinc-finger</keyword>
<dbReference type="OMA" id="EMWSEEN"/>
<dbReference type="GO" id="GO:0003676">
    <property type="term" value="F:nucleic acid binding"/>
    <property type="evidence" value="ECO:0007669"/>
    <property type="project" value="InterPro"/>
</dbReference>
<dbReference type="Pfam" id="PF19259">
    <property type="entry name" value="Ty3_capsid"/>
    <property type="match status" value="1"/>
</dbReference>
<name>I2H1D3_HENB6</name>
<dbReference type="InterPro" id="IPR045358">
    <property type="entry name" value="Ty3_capsid"/>
</dbReference>